<sequence length="178" mass="20543">MKAKSVKNIQIQVNHPGKRQHLHHKKRQERRERVKANKLHERKQVWRSQKQCIAVGDLSETESQSPKMVFKYRTEKKRALDKFKQALPVTTIKRRSVLKSCLTESKSPTAKHIIRQMATPPDDVAASVLKNVKDMLTENKFYRSKEKRVETNAILSPVSGEHLSAKTSKTKVARRLGL</sequence>
<reference evidence="2" key="1">
    <citation type="journal article" date="2019" name="bioRxiv">
        <title>The Genome of the Zebra Mussel, Dreissena polymorpha: A Resource for Invasive Species Research.</title>
        <authorList>
            <person name="McCartney M.A."/>
            <person name="Auch B."/>
            <person name="Kono T."/>
            <person name="Mallez S."/>
            <person name="Zhang Y."/>
            <person name="Obille A."/>
            <person name="Becker A."/>
            <person name="Abrahante J.E."/>
            <person name="Garbe J."/>
            <person name="Badalamenti J.P."/>
            <person name="Herman A."/>
            <person name="Mangelson H."/>
            <person name="Liachko I."/>
            <person name="Sullivan S."/>
            <person name="Sone E.D."/>
            <person name="Koren S."/>
            <person name="Silverstein K.A.T."/>
            <person name="Beckman K.B."/>
            <person name="Gohl D.M."/>
        </authorList>
    </citation>
    <scope>NUCLEOTIDE SEQUENCE</scope>
    <source>
        <strain evidence="2">Duluth1</strain>
        <tissue evidence="2">Whole animal</tissue>
    </source>
</reference>
<organism evidence="2 3">
    <name type="scientific">Dreissena polymorpha</name>
    <name type="common">Zebra mussel</name>
    <name type="synonym">Mytilus polymorpha</name>
    <dbReference type="NCBI Taxonomy" id="45954"/>
    <lineage>
        <taxon>Eukaryota</taxon>
        <taxon>Metazoa</taxon>
        <taxon>Spiralia</taxon>
        <taxon>Lophotrochozoa</taxon>
        <taxon>Mollusca</taxon>
        <taxon>Bivalvia</taxon>
        <taxon>Autobranchia</taxon>
        <taxon>Heteroconchia</taxon>
        <taxon>Euheterodonta</taxon>
        <taxon>Imparidentia</taxon>
        <taxon>Neoheterodontei</taxon>
        <taxon>Myida</taxon>
        <taxon>Dreissenoidea</taxon>
        <taxon>Dreissenidae</taxon>
        <taxon>Dreissena</taxon>
    </lineage>
</organism>
<dbReference type="EMBL" id="JAIWYP010000002">
    <property type="protein sequence ID" value="KAH3864897.1"/>
    <property type="molecule type" value="Genomic_DNA"/>
</dbReference>
<gene>
    <name evidence="2" type="ORF">DPMN_027929</name>
</gene>
<proteinExistence type="predicted"/>
<reference evidence="2" key="2">
    <citation type="submission" date="2020-11" db="EMBL/GenBank/DDBJ databases">
        <authorList>
            <person name="McCartney M.A."/>
            <person name="Auch B."/>
            <person name="Kono T."/>
            <person name="Mallez S."/>
            <person name="Becker A."/>
            <person name="Gohl D.M."/>
            <person name="Silverstein K.A.T."/>
            <person name="Koren S."/>
            <person name="Bechman K.B."/>
            <person name="Herman A."/>
            <person name="Abrahante J.E."/>
            <person name="Garbe J."/>
        </authorList>
    </citation>
    <scope>NUCLEOTIDE SEQUENCE</scope>
    <source>
        <strain evidence="2">Duluth1</strain>
        <tissue evidence="2">Whole animal</tissue>
    </source>
</reference>
<feature type="compositionally biased region" description="Basic residues" evidence="1">
    <location>
        <begin position="16"/>
        <end position="28"/>
    </location>
</feature>
<accession>A0A9D4LW89</accession>
<feature type="region of interest" description="Disordered" evidence="1">
    <location>
        <begin position="1"/>
        <end position="32"/>
    </location>
</feature>
<evidence type="ECO:0000256" key="1">
    <source>
        <dbReference type="SAM" id="MobiDB-lite"/>
    </source>
</evidence>
<evidence type="ECO:0000313" key="3">
    <source>
        <dbReference type="Proteomes" id="UP000828390"/>
    </source>
</evidence>
<name>A0A9D4LW89_DREPO</name>
<protein>
    <submittedName>
        <fullName evidence="2">Uncharacterized protein</fullName>
    </submittedName>
</protein>
<dbReference type="Proteomes" id="UP000828390">
    <property type="component" value="Unassembled WGS sequence"/>
</dbReference>
<dbReference type="AlphaFoldDB" id="A0A9D4LW89"/>
<keyword evidence="3" id="KW-1185">Reference proteome</keyword>
<evidence type="ECO:0000313" key="2">
    <source>
        <dbReference type="EMBL" id="KAH3864897.1"/>
    </source>
</evidence>
<comment type="caution">
    <text evidence="2">The sequence shown here is derived from an EMBL/GenBank/DDBJ whole genome shotgun (WGS) entry which is preliminary data.</text>
</comment>